<feature type="domain" description="Amine oxidase" evidence="2">
    <location>
        <begin position="10"/>
        <end position="272"/>
    </location>
</feature>
<dbReference type="HOGENOM" id="CLU_028123_1_0_6"/>
<evidence type="ECO:0000256" key="1">
    <source>
        <dbReference type="SAM" id="MobiDB-lite"/>
    </source>
</evidence>
<evidence type="ECO:0000313" key="4">
    <source>
        <dbReference type="Proteomes" id="UP000003789"/>
    </source>
</evidence>
<comment type="caution">
    <text evidence="3">The sequence shown here is derived from an EMBL/GenBank/DDBJ whole genome shotgun (WGS) entry which is preliminary data.</text>
</comment>
<dbReference type="SUPFAM" id="SSF51905">
    <property type="entry name" value="FAD/NAD(P)-binding domain"/>
    <property type="match status" value="1"/>
</dbReference>
<accession>Q1Z6L2</accession>
<dbReference type="OrthoDB" id="20837at2"/>
<name>Q1Z6L2_9GAMM</name>
<dbReference type="EMBL" id="AAPH01000006">
    <property type="protein sequence ID" value="EAS44135.1"/>
    <property type="molecule type" value="Genomic_DNA"/>
</dbReference>
<evidence type="ECO:0000313" key="3">
    <source>
        <dbReference type="EMBL" id="EAS44135.1"/>
    </source>
</evidence>
<dbReference type="PANTHER" id="PTHR42923:SF17">
    <property type="entry name" value="AMINE OXIDASE DOMAIN-CONTAINING PROTEIN"/>
    <property type="match status" value="1"/>
</dbReference>
<dbReference type="Gene3D" id="3.50.50.60">
    <property type="entry name" value="FAD/NAD(P)-binding domain"/>
    <property type="match status" value="1"/>
</dbReference>
<dbReference type="AlphaFoldDB" id="Q1Z6L2"/>
<organism evidence="3 4">
    <name type="scientific">Photobacterium profundum 3TCK</name>
    <dbReference type="NCBI Taxonomy" id="314280"/>
    <lineage>
        <taxon>Bacteria</taxon>
        <taxon>Pseudomonadati</taxon>
        <taxon>Pseudomonadota</taxon>
        <taxon>Gammaproteobacteria</taxon>
        <taxon>Vibrionales</taxon>
        <taxon>Vibrionaceae</taxon>
        <taxon>Photobacterium</taxon>
    </lineage>
</organism>
<dbReference type="InterPro" id="IPR050464">
    <property type="entry name" value="Zeta_carotene_desat/Oxidored"/>
</dbReference>
<protein>
    <recommendedName>
        <fullName evidence="2">Amine oxidase domain-containing protein</fullName>
    </recommendedName>
</protein>
<dbReference type="Gene3D" id="3.30.70.1990">
    <property type="match status" value="1"/>
</dbReference>
<dbReference type="RefSeq" id="WP_006230153.1">
    <property type="nucleotide sequence ID" value="NZ_CH724134.1"/>
</dbReference>
<dbReference type="Proteomes" id="UP000003789">
    <property type="component" value="Unassembled WGS sequence"/>
</dbReference>
<dbReference type="GO" id="GO:0016491">
    <property type="term" value="F:oxidoreductase activity"/>
    <property type="evidence" value="ECO:0007669"/>
    <property type="project" value="InterPro"/>
</dbReference>
<dbReference type="InterPro" id="IPR036188">
    <property type="entry name" value="FAD/NAD-bd_sf"/>
</dbReference>
<dbReference type="Pfam" id="PF01593">
    <property type="entry name" value="Amino_oxidase"/>
    <property type="match status" value="1"/>
</dbReference>
<feature type="compositionally biased region" description="Low complexity" evidence="1">
    <location>
        <begin position="423"/>
        <end position="438"/>
    </location>
</feature>
<dbReference type="FunFam" id="1.10.405.20:FF:000001">
    <property type="entry name" value="Amine oxidase"/>
    <property type="match status" value="1"/>
</dbReference>
<dbReference type="InterPro" id="IPR002937">
    <property type="entry name" value="Amino_oxidase"/>
</dbReference>
<gene>
    <name evidence="3" type="ORF">P3TCK_10648</name>
</gene>
<proteinExistence type="predicted"/>
<sequence>MKIAIIGSGISGLSSAWYLHKQHDIKVFEANGYIGGHTATVDVIVPSGRYAIDTGFIVFNDRTYPHFERLLAEIGIEGQPTEMSFSICNQVNGLEYNGHSFSSLFAQKLNLFNPRFYLFLYEVLRFNRLAKEAASSNAVRTGTLGDFLSLYGFSDYFNENYILPMGAAIWSSSMFDMRGFPLDFFLRFFLNHGLLDVTNRPQWSVIPGGSREYVRKIISLIGECVALNTPVKAVTRKDGIVEVETEYGVECFDQVIFACHSDQALAMLKDATADEKRVLGAIEYQDNEVVLHTDINVLPEARAAWASWNYRLEQDKVTGKTQENLLSTLTYNMSILQGLDAPETFCVTLNQSENIDPAKILRSFTYAHPVFSRESIIAQQSRTDINGKHGSWFCGAYWYNGFHEDGVRSALDVVEAINASEESALSNTSTSTGTNANADSDVNKGLVDAALSCETLPREKLPREKLSSEAKQ</sequence>
<feature type="region of interest" description="Disordered" evidence="1">
    <location>
        <begin position="422"/>
        <end position="441"/>
    </location>
</feature>
<reference evidence="3 4" key="1">
    <citation type="submission" date="2006-03" db="EMBL/GenBank/DDBJ databases">
        <authorList>
            <person name="Bartlett D.H."/>
            <person name="Valle G."/>
            <person name="Lauro F.M."/>
            <person name="Vezzi A."/>
            <person name="Simonato F."/>
            <person name="Eloe E."/>
            <person name="Vitulo N."/>
            <person name="Stratton T.K."/>
            <person name="D'angelo M."/>
            <person name="Ferriera S."/>
            <person name="Johnson J."/>
            <person name="Kravitz S."/>
            <person name="Beeson K."/>
            <person name="Sutton G."/>
            <person name="Rogers Y."/>
            <person name="Friedman R."/>
            <person name="Frazier M."/>
            <person name="Venter J.C."/>
        </authorList>
    </citation>
    <scope>NUCLEOTIDE SEQUENCE [LARGE SCALE GENOMIC DNA]</scope>
    <source>
        <strain evidence="3 4">3TCK</strain>
    </source>
</reference>
<evidence type="ECO:0000259" key="2">
    <source>
        <dbReference type="Pfam" id="PF01593"/>
    </source>
</evidence>
<dbReference type="PANTHER" id="PTHR42923">
    <property type="entry name" value="PROTOPORPHYRINOGEN OXIDASE"/>
    <property type="match status" value="1"/>
</dbReference>
<dbReference type="Gene3D" id="1.10.405.20">
    <property type="match status" value="1"/>
</dbReference>